<reference evidence="1 2" key="1">
    <citation type="submission" date="2019-03" db="EMBL/GenBank/DDBJ databases">
        <title>Paraburkholderia sp. isolated from native Mimosa gymnas in Guartela State Park, Brazil.</title>
        <authorList>
            <person name="Paulitsch F."/>
            <person name="Hungria M."/>
            <person name="Delamuta J.R.M."/>
            <person name="Ribeiro R.A."/>
            <person name="Dall'Agnol R."/>
            <person name="Silva J.S.B."/>
        </authorList>
    </citation>
    <scope>NUCLEOTIDE SEQUENCE [LARGE SCALE GENOMIC DNA]</scope>
    <source>
        <strain evidence="1 2">CNPSo 3008</strain>
    </source>
</reference>
<evidence type="ECO:0000313" key="1">
    <source>
        <dbReference type="EMBL" id="TDG05099.1"/>
    </source>
</evidence>
<dbReference type="OrthoDB" id="9844450at2"/>
<accession>A0A4V2ZVH1</accession>
<comment type="caution">
    <text evidence="1">The sequence shown here is derived from an EMBL/GenBank/DDBJ whole genome shotgun (WGS) entry which is preliminary data.</text>
</comment>
<evidence type="ECO:0000313" key="2">
    <source>
        <dbReference type="Proteomes" id="UP000295606"/>
    </source>
</evidence>
<sequence>MTDNTESEPLRATTASPAVRFIRDYLAICKKHQYIVSKSRLEFCEPSNELDDEVALAVRALVESGDSLAGMEAECAALLARRTYLPSYALDAVVRLLGGAKCRALVSPEEVEWYFSEPDRCL</sequence>
<dbReference type="RefSeq" id="WP_133185865.1">
    <property type="nucleotide sequence ID" value="NZ_SMOD01000023.1"/>
</dbReference>
<name>A0A4V2ZVH1_9BURK</name>
<dbReference type="AlphaFoldDB" id="A0A4V2ZVH1"/>
<dbReference type="Proteomes" id="UP000295606">
    <property type="component" value="Unassembled WGS sequence"/>
</dbReference>
<dbReference type="EMBL" id="SMOD01000023">
    <property type="protein sequence ID" value="TDG05099.1"/>
    <property type="molecule type" value="Genomic_DNA"/>
</dbReference>
<protein>
    <submittedName>
        <fullName evidence="1">Uncharacterized protein</fullName>
    </submittedName>
</protein>
<proteinExistence type="predicted"/>
<organism evidence="1 2">
    <name type="scientific">Paraburkholderia guartelaensis</name>
    <dbReference type="NCBI Taxonomy" id="2546446"/>
    <lineage>
        <taxon>Bacteria</taxon>
        <taxon>Pseudomonadati</taxon>
        <taxon>Pseudomonadota</taxon>
        <taxon>Betaproteobacteria</taxon>
        <taxon>Burkholderiales</taxon>
        <taxon>Burkholderiaceae</taxon>
        <taxon>Paraburkholderia</taxon>
    </lineage>
</organism>
<gene>
    <name evidence="1" type="ORF">E1N52_27070</name>
</gene>